<dbReference type="PROSITE" id="PS00234">
    <property type="entry name" value="GAS_VESICLE_A_1"/>
    <property type="match status" value="1"/>
</dbReference>
<comment type="function">
    <text evidence="4 5">Gas vesicles are hollow, gas filled proteinaceous nanostructures found in some microorganisms. During planktonic growth they allow positioning of the organism at a favorable depth for light or nutrient acquisition. GvpA forms the protein shell.</text>
</comment>
<gene>
    <name evidence="4" type="primary">gvpA</name>
    <name evidence="7" type="ORF">HEB94_000200</name>
</gene>
<name>A0A927MNR6_9ACTN</name>
<dbReference type="PROSITE" id="PS00669">
    <property type="entry name" value="GAS_VESICLE_A_2"/>
    <property type="match status" value="1"/>
</dbReference>
<dbReference type="PANTHER" id="PTHR35344:SF4">
    <property type="entry name" value="GAS VESICLE PROTEIN A1"/>
    <property type="match status" value="1"/>
</dbReference>
<keyword evidence="1 4" id="KW-0304">Gas vesicle</keyword>
<feature type="region of interest" description="Disordered" evidence="6">
    <location>
        <begin position="90"/>
        <end position="156"/>
    </location>
</feature>
<proteinExistence type="inferred from homology"/>
<evidence type="ECO:0000313" key="8">
    <source>
        <dbReference type="Proteomes" id="UP000638648"/>
    </source>
</evidence>
<dbReference type="EMBL" id="JADBEM010000001">
    <property type="protein sequence ID" value="MBE1603352.1"/>
    <property type="molecule type" value="Genomic_DNA"/>
</dbReference>
<dbReference type="GO" id="GO:0012506">
    <property type="term" value="C:vesicle membrane"/>
    <property type="evidence" value="ECO:0007669"/>
    <property type="project" value="InterPro"/>
</dbReference>
<reference evidence="7" key="1">
    <citation type="submission" date="2020-10" db="EMBL/GenBank/DDBJ databases">
        <title>Sequencing the genomes of 1000 actinobacteria strains.</title>
        <authorList>
            <person name="Klenk H.-P."/>
        </authorList>
    </citation>
    <scope>NUCLEOTIDE SEQUENCE</scope>
    <source>
        <strain evidence="7">DSM 45354</strain>
    </source>
</reference>
<protein>
    <recommendedName>
        <fullName evidence="4">Gas vesicle protein A</fullName>
        <shortName evidence="4">GVP</shortName>
    </recommendedName>
</protein>
<evidence type="ECO:0000256" key="2">
    <source>
        <dbReference type="ARBA" id="ARBA00035629"/>
    </source>
</evidence>
<evidence type="ECO:0000256" key="6">
    <source>
        <dbReference type="SAM" id="MobiDB-lite"/>
    </source>
</evidence>
<accession>A0A927MNR6</accession>
<comment type="subunit">
    <text evidence="4 5">The gas vesicle shell is 2 nm thick and consists of a single layer of this protein. It forms helical ribs nearly perpendicular to the long axis of the vesicle.</text>
</comment>
<evidence type="ECO:0000256" key="5">
    <source>
        <dbReference type="RuleBase" id="RU000632"/>
    </source>
</evidence>
<organism evidence="7 8">
    <name type="scientific">Actinopolymorpha pittospori</name>
    <dbReference type="NCBI Taxonomy" id="648752"/>
    <lineage>
        <taxon>Bacteria</taxon>
        <taxon>Bacillati</taxon>
        <taxon>Actinomycetota</taxon>
        <taxon>Actinomycetes</taxon>
        <taxon>Propionibacteriales</taxon>
        <taxon>Actinopolymorphaceae</taxon>
        <taxon>Actinopolymorpha</taxon>
    </lineage>
</organism>
<dbReference type="PANTHER" id="PTHR35344">
    <property type="entry name" value="GAS VESICLE STRUCTURAL PROTEIN 2-RELATED"/>
    <property type="match status" value="1"/>
</dbReference>
<dbReference type="InterPro" id="IPR050530">
    <property type="entry name" value="GvpA"/>
</dbReference>
<comment type="similarity">
    <text evidence="3 4 5">Belongs to the gas vesicle GvpA family.</text>
</comment>
<dbReference type="InterPro" id="IPR000638">
    <property type="entry name" value="Gas-vesicle_GvpA-like"/>
</dbReference>
<dbReference type="HAMAP" id="MF_00576">
    <property type="entry name" value="Gas_vesicle_A"/>
    <property type="match status" value="1"/>
</dbReference>
<evidence type="ECO:0000313" key="7">
    <source>
        <dbReference type="EMBL" id="MBE1603352.1"/>
    </source>
</evidence>
<dbReference type="GO" id="GO:0005198">
    <property type="term" value="F:structural molecule activity"/>
    <property type="evidence" value="ECO:0007669"/>
    <property type="project" value="InterPro"/>
</dbReference>
<dbReference type="GO" id="GO:0033172">
    <property type="term" value="C:gas vesicle shell"/>
    <property type="evidence" value="ECO:0007669"/>
    <property type="project" value="UniProtKB-UniRule"/>
</dbReference>
<dbReference type="AlphaFoldDB" id="A0A927MNR6"/>
<dbReference type="Pfam" id="PF00741">
    <property type="entry name" value="Gas_vesicle"/>
    <property type="match status" value="1"/>
</dbReference>
<dbReference type="InterPro" id="IPR047870">
    <property type="entry name" value="Gas_vesicle_GvpA"/>
</dbReference>
<dbReference type="InterPro" id="IPR018493">
    <property type="entry name" value="GvpA-like_CS"/>
</dbReference>
<comment type="subcellular location">
    <subcellularLocation>
        <location evidence="2 4 5">Gas vesicle shell</location>
    </subcellularLocation>
</comment>
<evidence type="ECO:0000256" key="4">
    <source>
        <dbReference type="HAMAP-Rule" id="MF_00576"/>
    </source>
</evidence>
<evidence type="ECO:0000256" key="3">
    <source>
        <dbReference type="ARBA" id="ARBA00035646"/>
    </source>
</evidence>
<dbReference type="Proteomes" id="UP000638648">
    <property type="component" value="Unassembled WGS sequence"/>
</dbReference>
<evidence type="ECO:0000256" key="1">
    <source>
        <dbReference type="ARBA" id="ARBA00022987"/>
    </source>
</evidence>
<sequence>MAVATQGINRAPRPSSLADVLEVILDKGIVIDAYVRVAVVGIELLTIDARIVIASVDTYLRFAEAVNRLDIQPQEQVAGLPGLVHEVTEGGAQHKTKGALEGVKESAKDLLSSVGPDRDDEEEADDEPRGTRRRKAPASRGSSSTRRSSRRTAEDS</sequence>
<keyword evidence="8" id="KW-1185">Reference proteome</keyword>
<comment type="caution">
    <text evidence="7">The sequence shown here is derived from an EMBL/GenBank/DDBJ whole genome shotgun (WGS) entry which is preliminary data.</text>
</comment>
<dbReference type="NCBIfam" id="NF006872">
    <property type="entry name" value="PRK09368.1"/>
    <property type="match status" value="1"/>
</dbReference>
<dbReference type="RefSeq" id="WP_192748209.1">
    <property type="nucleotide sequence ID" value="NZ_BAABJL010000249.1"/>
</dbReference>